<reference evidence="6" key="1">
    <citation type="submission" date="2025-08" db="UniProtKB">
        <authorList>
            <consortium name="RefSeq"/>
        </authorList>
    </citation>
    <scope>IDENTIFICATION</scope>
    <source>
        <tissue evidence="6">Testes</tissue>
    </source>
</reference>
<gene>
    <name evidence="6" type="primary">LOC102805033</name>
</gene>
<organism evidence="5 6">
    <name type="scientific">Saccoglossus kowalevskii</name>
    <name type="common">Acorn worm</name>
    <dbReference type="NCBI Taxonomy" id="10224"/>
    <lineage>
        <taxon>Eukaryota</taxon>
        <taxon>Metazoa</taxon>
        <taxon>Hemichordata</taxon>
        <taxon>Enteropneusta</taxon>
        <taxon>Harrimaniidae</taxon>
        <taxon>Saccoglossus</taxon>
    </lineage>
</organism>
<name>A0ABM0MWG2_SACKO</name>
<dbReference type="Proteomes" id="UP000694865">
    <property type="component" value="Unplaced"/>
</dbReference>
<feature type="domain" description="RING-type" evidence="4">
    <location>
        <begin position="215"/>
        <end position="258"/>
    </location>
</feature>
<evidence type="ECO:0000256" key="2">
    <source>
        <dbReference type="ARBA" id="ARBA00022833"/>
    </source>
</evidence>
<dbReference type="PROSITE" id="PS50089">
    <property type="entry name" value="ZF_RING_2"/>
    <property type="match status" value="1"/>
</dbReference>
<accession>A0ABM0MWG2</accession>
<evidence type="ECO:0000256" key="1">
    <source>
        <dbReference type="ARBA" id="ARBA00022771"/>
    </source>
</evidence>
<protein>
    <submittedName>
        <fullName evidence="6">Uncharacterized protein LOC102805033</fullName>
    </submittedName>
</protein>
<keyword evidence="2" id="KW-0862">Zinc</keyword>
<dbReference type="InterPro" id="IPR001841">
    <property type="entry name" value="Znf_RING"/>
</dbReference>
<dbReference type="GeneID" id="102805033"/>
<keyword evidence="1 3" id="KW-0863">Zinc-finger</keyword>
<dbReference type="RefSeq" id="XP_006824353.1">
    <property type="nucleotide sequence ID" value="XM_006824290.1"/>
</dbReference>
<evidence type="ECO:0000313" key="5">
    <source>
        <dbReference type="Proteomes" id="UP000694865"/>
    </source>
</evidence>
<evidence type="ECO:0000259" key="4">
    <source>
        <dbReference type="PROSITE" id="PS50089"/>
    </source>
</evidence>
<proteinExistence type="predicted"/>
<keyword evidence="1 3" id="KW-0479">Metal-binding</keyword>
<evidence type="ECO:0000256" key="3">
    <source>
        <dbReference type="PROSITE-ProRule" id="PRU00175"/>
    </source>
</evidence>
<sequence length="287" mass="32939">MTGPMKTRYQTRRLLELEVAGRKRRHRRRHDESLLPSSESFGAVSRQSKIFIMRKATSKLKTKYRKKDKDFNRNTRKKDIKRKLQICKTQKHGKDTVEKSTQTDVDVITTAECQSILACNGCYAMGYFPAFTADCCNKILYCKNCTKICRKYCPSCYQPLKIVPMPWIREFPELLAQNKRRITRGNYPTSVSSSKMTQTLGEAILRSDLQRLFTCCICWCVVQLPAEVCLVCNKLLGCIQCLNHFRSVSQSDRCPYCQIVMQTQKFPLVAGLTELLKSDAGSDVLPT</sequence>
<keyword evidence="5" id="KW-1185">Reference proteome</keyword>
<evidence type="ECO:0000313" key="6">
    <source>
        <dbReference type="RefSeq" id="XP_006824353.1"/>
    </source>
</evidence>